<feature type="repeat" description="PPR" evidence="2">
    <location>
        <begin position="87"/>
        <end position="121"/>
    </location>
</feature>
<dbReference type="InterPro" id="IPR011990">
    <property type="entry name" value="TPR-like_helical_dom_sf"/>
</dbReference>
<dbReference type="AlphaFoldDB" id="A0A444YRR9"/>
<dbReference type="GO" id="GO:0099402">
    <property type="term" value="P:plant organ development"/>
    <property type="evidence" value="ECO:0007669"/>
    <property type="project" value="UniProtKB-ARBA"/>
</dbReference>
<dbReference type="Pfam" id="PF01535">
    <property type="entry name" value="PPR"/>
    <property type="match status" value="1"/>
</dbReference>
<dbReference type="FunFam" id="1.25.40.10:FF:000158">
    <property type="entry name" value="pentatricopeptide repeat-containing protein At2g33680"/>
    <property type="match status" value="1"/>
</dbReference>
<name>A0A444YRR9_ARAHY</name>
<organism evidence="3 4">
    <name type="scientific">Arachis hypogaea</name>
    <name type="common">Peanut</name>
    <dbReference type="NCBI Taxonomy" id="3818"/>
    <lineage>
        <taxon>Eukaryota</taxon>
        <taxon>Viridiplantae</taxon>
        <taxon>Streptophyta</taxon>
        <taxon>Embryophyta</taxon>
        <taxon>Tracheophyta</taxon>
        <taxon>Spermatophyta</taxon>
        <taxon>Magnoliopsida</taxon>
        <taxon>eudicotyledons</taxon>
        <taxon>Gunneridae</taxon>
        <taxon>Pentapetalae</taxon>
        <taxon>rosids</taxon>
        <taxon>fabids</taxon>
        <taxon>Fabales</taxon>
        <taxon>Fabaceae</taxon>
        <taxon>Papilionoideae</taxon>
        <taxon>50 kb inversion clade</taxon>
        <taxon>dalbergioids sensu lato</taxon>
        <taxon>Dalbergieae</taxon>
        <taxon>Pterocarpus clade</taxon>
        <taxon>Arachis</taxon>
    </lineage>
</organism>
<dbReference type="Pfam" id="PF13041">
    <property type="entry name" value="PPR_2"/>
    <property type="match status" value="3"/>
</dbReference>
<comment type="caution">
    <text evidence="3">The sequence shown here is derived from an EMBL/GenBank/DDBJ whole genome shotgun (WGS) entry which is preliminary data.</text>
</comment>
<evidence type="ECO:0000313" key="4">
    <source>
        <dbReference type="Proteomes" id="UP000289738"/>
    </source>
</evidence>
<dbReference type="STRING" id="3818.A0A444YRR9"/>
<keyword evidence="1" id="KW-0677">Repeat</keyword>
<sequence>MKVACFCTPDINYVYFGTQRPKFGSKEALFYLQRCSNFKHLKQVHGRIIRYGLTHDQLLIRNLIQISSSYGKLNYAKLVFEQLISPDTFTWNVMIRAYTRFGSPEKALILFTIMVSKGIELDKFTYPFVINACIASSATDFGKVVQALAIKMGFWNDTYVQNTMMNLYFKCEDADNGHKVFDKMRVQEVVSWTTAIGGLVACGRLEAARRLFEEMPSKNVVSWTAMIDGYVRHQQPMEAFDLFERMRLDGVQPNEFTLVSLIKACAEMGSLKLGKWIHDYAFNNDFKLDPFLGTALIDMYSKCGSLDDARQVFDTMEAKNLATWNTMITSLGVHGLRNEALELFEEMLNNKSNEVPDAITFVGVLNACLQLNDLEQGQKYFNLMTQHYGITPLLEHYACMVQLYRNANVLDDIYTLDKTISVEKTNNYVAEFLQENKIIGVDDIEELLQKHYRYLNCLEEQVVDNFSSSSSP</sequence>
<evidence type="ECO:0000313" key="3">
    <source>
        <dbReference type="EMBL" id="RYR04604.1"/>
    </source>
</evidence>
<protein>
    <recommendedName>
        <fullName evidence="5">Pentatricopeptide repeat-containing protein</fullName>
    </recommendedName>
</protein>
<evidence type="ECO:0008006" key="5">
    <source>
        <dbReference type="Google" id="ProtNLM"/>
    </source>
</evidence>
<dbReference type="FunFam" id="1.25.40.10:FF:000348">
    <property type="entry name" value="Pentatricopeptide repeat-containing protein chloroplastic"/>
    <property type="match status" value="1"/>
</dbReference>
<dbReference type="PANTHER" id="PTHR47926:SF359">
    <property type="entry name" value="PENTACOTRIPEPTIDE-REPEAT REGION OF PRORP DOMAIN-CONTAINING PROTEIN"/>
    <property type="match status" value="1"/>
</dbReference>
<dbReference type="SUPFAM" id="SSF48452">
    <property type="entry name" value="TPR-like"/>
    <property type="match status" value="1"/>
</dbReference>
<feature type="repeat" description="PPR" evidence="2">
    <location>
        <begin position="320"/>
        <end position="354"/>
    </location>
</feature>
<evidence type="ECO:0000256" key="2">
    <source>
        <dbReference type="PROSITE-ProRule" id="PRU00708"/>
    </source>
</evidence>
<dbReference type="Proteomes" id="UP000289738">
    <property type="component" value="Chromosome B06"/>
</dbReference>
<feature type="repeat" description="PPR" evidence="2">
    <location>
        <begin position="219"/>
        <end position="253"/>
    </location>
</feature>
<reference evidence="3 4" key="1">
    <citation type="submission" date="2019-01" db="EMBL/GenBank/DDBJ databases">
        <title>Sequencing of cultivated peanut Arachis hypogaea provides insights into genome evolution and oil improvement.</title>
        <authorList>
            <person name="Chen X."/>
        </authorList>
    </citation>
    <scope>NUCLEOTIDE SEQUENCE [LARGE SCALE GENOMIC DNA]</scope>
    <source>
        <strain evidence="4">cv. Fuhuasheng</strain>
        <tissue evidence="3">Leaves</tissue>
    </source>
</reference>
<accession>A0A444YRR9</accession>
<feature type="repeat" description="PPR" evidence="2">
    <location>
        <begin position="188"/>
        <end position="218"/>
    </location>
</feature>
<dbReference type="NCBIfam" id="TIGR00756">
    <property type="entry name" value="PPR"/>
    <property type="match status" value="5"/>
</dbReference>
<dbReference type="PROSITE" id="PS51375">
    <property type="entry name" value="PPR"/>
    <property type="match status" value="5"/>
</dbReference>
<dbReference type="Gramene" id="arahy.Tifrunner.gnm2.ann2.Ah16g384800.1">
    <property type="protein sequence ID" value="arahy.Tifrunner.gnm2.ann2.Ah16g384800.1-CDS-1"/>
    <property type="gene ID" value="arahy.Tifrunner.gnm2.ann2.Ah16g384800"/>
</dbReference>
<gene>
    <name evidence="3" type="ORF">Ahy_B06g084375</name>
</gene>
<evidence type="ECO:0000256" key="1">
    <source>
        <dbReference type="ARBA" id="ARBA00022737"/>
    </source>
</evidence>
<dbReference type="Gene3D" id="1.25.40.10">
    <property type="entry name" value="Tetratricopeptide repeat domain"/>
    <property type="match status" value="3"/>
</dbReference>
<dbReference type="SMR" id="A0A444YRR9"/>
<keyword evidence="4" id="KW-1185">Reference proteome</keyword>
<dbReference type="OrthoDB" id="185373at2759"/>
<proteinExistence type="predicted"/>
<dbReference type="GO" id="GO:0009451">
    <property type="term" value="P:RNA modification"/>
    <property type="evidence" value="ECO:0007669"/>
    <property type="project" value="InterPro"/>
</dbReference>
<dbReference type="InterPro" id="IPR046960">
    <property type="entry name" value="PPR_At4g14850-like_plant"/>
</dbReference>
<feature type="repeat" description="PPR" evidence="2">
    <location>
        <begin position="289"/>
        <end position="319"/>
    </location>
</feature>
<dbReference type="InterPro" id="IPR002885">
    <property type="entry name" value="PPR_rpt"/>
</dbReference>
<dbReference type="PANTHER" id="PTHR47926">
    <property type="entry name" value="PENTATRICOPEPTIDE REPEAT-CONTAINING PROTEIN"/>
    <property type="match status" value="1"/>
</dbReference>
<dbReference type="GO" id="GO:0003723">
    <property type="term" value="F:RNA binding"/>
    <property type="evidence" value="ECO:0007669"/>
    <property type="project" value="InterPro"/>
</dbReference>
<dbReference type="EMBL" id="SDMP01000016">
    <property type="protein sequence ID" value="RYR04604.1"/>
    <property type="molecule type" value="Genomic_DNA"/>
</dbReference>